<dbReference type="EMBL" id="JAHWXT010000002">
    <property type="protein sequence ID" value="MCF0264537.1"/>
    <property type="molecule type" value="Genomic_DNA"/>
</dbReference>
<evidence type="ECO:0000256" key="4">
    <source>
        <dbReference type="ARBA" id="ARBA00022692"/>
    </source>
</evidence>
<name>A0A077L2U4_ACIGI</name>
<dbReference type="RefSeq" id="WP_004717415.1">
    <property type="nucleotide sequence ID" value="NZ_AP014630.1"/>
</dbReference>
<evidence type="ECO:0000313" key="10">
    <source>
        <dbReference type="Proteomes" id="UP000887320"/>
    </source>
</evidence>
<comment type="similarity">
    <text evidence="2">Belongs to the MreD family.</text>
</comment>
<comment type="caution">
    <text evidence="9">The sequence shown here is derived from an EMBL/GenBank/DDBJ whole genome shotgun (WGS) entry which is preliminary data.</text>
</comment>
<dbReference type="InterPro" id="IPR026034">
    <property type="entry name" value="MreD_proteobac"/>
</dbReference>
<comment type="subcellular location">
    <subcellularLocation>
        <location evidence="1">Cell membrane</location>
        <topology evidence="1">Multi-pass membrane protein</topology>
    </subcellularLocation>
</comment>
<dbReference type="GO" id="GO:0005886">
    <property type="term" value="C:plasma membrane"/>
    <property type="evidence" value="ECO:0007669"/>
    <property type="project" value="UniProtKB-SubCell"/>
</dbReference>
<feature type="transmembrane region" description="Helical" evidence="8">
    <location>
        <begin position="143"/>
        <end position="160"/>
    </location>
</feature>
<evidence type="ECO:0000256" key="5">
    <source>
        <dbReference type="ARBA" id="ARBA00022960"/>
    </source>
</evidence>
<evidence type="ECO:0000256" key="8">
    <source>
        <dbReference type="SAM" id="Phobius"/>
    </source>
</evidence>
<dbReference type="Pfam" id="PF04093">
    <property type="entry name" value="MreD"/>
    <property type="match status" value="1"/>
</dbReference>
<evidence type="ECO:0000256" key="1">
    <source>
        <dbReference type="ARBA" id="ARBA00004651"/>
    </source>
</evidence>
<organism evidence="9 10">
    <name type="scientific">Acinetobacter guillouiae</name>
    <name type="common">Acinetobacter genomosp. 11</name>
    <dbReference type="NCBI Taxonomy" id="106649"/>
    <lineage>
        <taxon>Bacteria</taxon>
        <taxon>Pseudomonadati</taxon>
        <taxon>Pseudomonadota</taxon>
        <taxon>Gammaproteobacteria</taxon>
        <taxon>Moraxellales</taxon>
        <taxon>Moraxellaceae</taxon>
        <taxon>Acinetobacter</taxon>
    </lineage>
</organism>
<dbReference type="InterPro" id="IPR007227">
    <property type="entry name" value="Cell_shape_determining_MreD"/>
</dbReference>
<feature type="transmembrane region" description="Helical" evidence="8">
    <location>
        <begin position="16"/>
        <end position="33"/>
    </location>
</feature>
<keyword evidence="6 8" id="KW-1133">Transmembrane helix</keyword>
<gene>
    <name evidence="9" type="primary">mreD</name>
    <name evidence="9" type="ORF">KW868_08675</name>
</gene>
<dbReference type="AlphaFoldDB" id="A0A077L2U4"/>
<dbReference type="Proteomes" id="UP000887320">
    <property type="component" value="Unassembled WGS sequence"/>
</dbReference>
<evidence type="ECO:0000256" key="7">
    <source>
        <dbReference type="ARBA" id="ARBA00023136"/>
    </source>
</evidence>
<feature type="transmembrane region" description="Helical" evidence="8">
    <location>
        <begin position="80"/>
        <end position="99"/>
    </location>
</feature>
<reference evidence="9" key="1">
    <citation type="submission" date="2021-07" db="EMBL/GenBank/DDBJ databases">
        <authorList>
            <person name="Fernandez M."/>
            <person name="Pereira P."/>
            <person name="Torres Tejerizo G.A."/>
            <person name="Gonzalez P."/>
            <person name="Agostini E."/>
        </authorList>
    </citation>
    <scope>NUCLEOTIDE SEQUENCE</scope>
    <source>
        <strain evidence="9">SFC 500-1A</strain>
    </source>
</reference>
<dbReference type="GO" id="GO:0008360">
    <property type="term" value="P:regulation of cell shape"/>
    <property type="evidence" value="ECO:0007669"/>
    <property type="project" value="UniProtKB-KW"/>
</dbReference>
<accession>A0A077L2U4</accession>
<dbReference type="PANTHER" id="PTHR37484">
    <property type="entry name" value="ROD SHAPE-DETERMINING PROTEIN MRED"/>
    <property type="match status" value="1"/>
</dbReference>
<feature type="transmembrane region" description="Helical" evidence="8">
    <location>
        <begin position="45"/>
        <end position="68"/>
    </location>
</feature>
<evidence type="ECO:0000256" key="3">
    <source>
        <dbReference type="ARBA" id="ARBA00022475"/>
    </source>
</evidence>
<dbReference type="STRING" id="106649.GCA_000829655_03118"/>
<dbReference type="NCBIfam" id="TIGR03426">
    <property type="entry name" value="shape_MreD"/>
    <property type="match status" value="1"/>
</dbReference>
<sequence length="165" mass="19498">MLIAKKLPSEKQRKDPLWIIVVSIIIGSILVVYPMSYALAGWRPLYMFLIMLFWVLCQPTWCGIWFAFTMGLFTDLLLDAPLGMNALSYVLIAFLTRYFIRERRVLTFSNLWIISMFAILAHLVFTFMAQVMAGTHFSITRHWQTLVSSIFCWPVLYYLLRRWRI</sequence>
<dbReference type="KEGG" id="agu:AS4_32820"/>
<dbReference type="PANTHER" id="PTHR37484:SF1">
    <property type="entry name" value="ROD SHAPE-DETERMINING PROTEIN MRED"/>
    <property type="match status" value="1"/>
</dbReference>
<protein>
    <submittedName>
        <fullName evidence="9">Rod shape-determining protein MreD</fullName>
    </submittedName>
</protein>
<evidence type="ECO:0000313" key="9">
    <source>
        <dbReference type="EMBL" id="MCF0264537.1"/>
    </source>
</evidence>
<keyword evidence="7 8" id="KW-0472">Membrane</keyword>
<evidence type="ECO:0000256" key="2">
    <source>
        <dbReference type="ARBA" id="ARBA00007776"/>
    </source>
</evidence>
<keyword evidence="4 8" id="KW-0812">Transmembrane</keyword>
<feature type="transmembrane region" description="Helical" evidence="8">
    <location>
        <begin position="111"/>
        <end position="131"/>
    </location>
</feature>
<dbReference type="GeneID" id="67745310"/>
<proteinExistence type="inferred from homology"/>
<evidence type="ECO:0000256" key="6">
    <source>
        <dbReference type="ARBA" id="ARBA00022989"/>
    </source>
</evidence>
<keyword evidence="5" id="KW-0133">Cell shape</keyword>
<keyword evidence="3" id="KW-1003">Cell membrane</keyword>